<feature type="region of interest" description="Disordered" evidence="1">
    <location>
        <begin position="100"/>
        <end position="123"/>
    </location>
</feature>
<protein>
    <recommendedName>
        <fullName evidence="5">Secreted protein</fullName>
    </recommendedName>
</protein>
<proteinExistence type="predicted"/>
<evidence type="ECO:0000313" key="3">
    <source>
        <dbReference type="EMBL" id="KPI97316.1"/>
    </source>
</evidence>
<feature type="chain" id="PRO_5008263685" description="Secreted protein" evidence="2">
    <location>
        <begin position="23"/>
        <end position="123"/>
    </location>
</feature>
<dbReference type="EMBL" id="KQ459590">
    <property type="protein sequence ID" value="KPI97316.1"/>
    <property type="molecule type" value="Genomic_DNA"/>
</dbReference>
<organism evidence="3 4">
    <name type="scientific">Papilio xuthus</name>
    <name type="common">Asian swallowtail butterfly</name>
    <dbReference type="NCBI Taxonomy" id="66420"/>
    <lineage>
        <taxon>Eukaryota</taxon>
        <taxon>Metazoa</taxon>
        <taxon>Ecdysozoa</taxon>
        <taxon>Arthropoda</taxon>
        <taxon>Hexapoda</taxon>
        <taxon>Insecta</taxon>
        <taxon>Pterygota</taxon>
        <taxon>Neoptera</taxon>
        <taxon>Endopterygota</taxon>
        <taxon>Lepidoptera</taxon>
        <taxon>Glossata</taxon>
        <taxon>Ditrysia</taxon>
        <taxon>Papilionoidea</taxon>
        <taxon>Papilionidae</taxon>
        <taxon>Papilioninae</taxon>
        <taxon>Papilio</taxon>
    </lineage>
</organism>
<evidence type="ECO:0008006" key="5">
    <source>
        <dbReference type="Google" id="ProtNLM"/>
    </source>
</evidence>
<evidence type="ECO:0000313" key="4">
    <source>
        <dbReference type="Proteomes" id="UP000053268"/>
    </source>
</evidence>
<evidence type="ECO:0000256" key="2">
    <source>
        <dbReference type="SAM" id="SignalP"/>
    </source>
</evidence>
<evidence type="ECO:0000256" key="1">
    <source>
        <dbReference type="SAM" id="MobiDB-lite"/>
    </source>
</evidence>
<dbReference type="AlphaFoldDB" id="A0A194PV91"/>
<feature type="signal peptide" evidence="2">
    <location>
        <begin position="1"/>
        <end position="22"/>
    </location>
</feature>
<name>A0A194PV91_PAPXU</name>
<keyword evidence="2" id="KW-0732">Signal</keyword>
<accession>A0A194PV91</accession>
<reference evidence="3 4" key="1">
    <citation type="journal article" date="2015" name="Nat. Commun.">
        <title>Outbred genome sequencing and CRISPR/Cas9 gene editing in butterflies.</title>
        <authorList>
            <person name="Li X."/>
            <person name="Fan D."/>
            <person name="Zhang W."/>
            <person name="Liu G."/>
            <person name="Zhang L."/>
            <person name="Zhao L."/>
            <person name="Fang X."/>
            <person name="Chen L."/>
            <person name="Dong Y."/>
            <person name="Chen Y."/>
            <person name="Ding Y."/>
            <person name="Zhao R."/>
            <person name="Feng M."/>
            <person name="Zhu Y."/>
            <person name="Feng Y."/>
            <person name="Jiang X."/>
            <person name="Zhu D."/>
            <person name="Xiang H."/>
            <person name="Feng X."/>
            <person name="Li S."/>
            <person name="Wang J."/>
            <person name="Zhang G."/>
            <person name="Kronforst M.R."/>
            <person name="Wang W."/>
        </authorList>
    </citation>
    <scope>NUCLEOTIDE SEQUENCE [LARGE SCALE GENOMIC DNA]</scope>
    <source>
        <strain evidence="3">Ya'a_city_454_Px</strain>
        <tissue evidence="3">Whole body</tissue>
    </source>
</reference>
<gene>
    <name evidence="3" type="ORF">RR46_09223</name>
</gene>
<sequence>MMSTRAQLKALVMLALTRLSFACLKATEAFPSSSKPSVCESRRIGCGPRGATVVSRDGTARCRRRYTRLAEEQLARAGEGTCSVLDRTLPEGVHRRDIGVVKSPPVDAEEPLSSRVAGAMSGL</sequence>
<dbReference type="Proteomes" id="UP000053268">
    <property type="component" value="Unassembled WGS sequence"/>
</dbReference>
<keyword evidence="4" id="KW-1185">Reference proteome</keyword>